<name>X6NQ10_RETFI</name>
<reference evidence="1 2" key="1">
    <citation type="journal article" date="2013" name="Curr. Biol.">
        <title>The Genome of the Foraminiferan Reticulomyxa filosa.</title>
        <authorList>
            <person name="Glockner G."/>
            <person name="Hulsmann N."/>
            <person name="Schleicher M."/>
            <person name="Noegel A.A."/>
            <person name="Eichinger L."/>
            <person name="Gallinger C."/>
            <person name="Pawlowski J."/>
            <person name="Sierra R."/>
            <person name="Euteneuer U."/>
            <person name="Pillet L."/>
            <person name="Moustafa A."/>
            <person name="Platzer M."/>
            <person name="Groth M."/>
            <person name="Szafranski K."/>
            <person name="Schliwa M."/>
        </authorList>
    </citation>
    <scope>NUCLEOTIDE SEQUENCE [LARGE SCALE GENOMIC DNA]</scope>
</reference>
<dbReference type="AlphaFoldDB" id="X6NQ10"/>
<accession>X6NQ10</accession>
<gene>
    <name evidence="1" type="ORF">RFI_09694</name>
</gene>
<protein>
    <submittedName>
        <fullName evidence="1">Uncharacterized protein</fullName>
    </submittedName>
</protein>
<evidence type="ECO:0000313" key="2">
    <source>
        <dbReference type="Proteomes" id="UP000023152"/>
    </source>
</evidence>
<dbReference type="Proteomes" id="UP000023152">
    <property type="component" value="Unassembled WGS sequence"/>
</dbReference>
<keyword evidence="2" id="KW-1185">Reference proteome</keyword>
<organism evidence="1 2">
    <name type="scientific">Reticulomyxa filosa</name>
    <dbReference type="NCBI Taxonomy" id="46433"/>
    <lineage>
        <taxon>Eukaryota</taxon>
        <taxon>Sar</taxon>
        <taxon>Rhizaria</taxon>
        <taxon>Retaria</taxon>
        <taxon>Foraminifera</taxon>
        <taxon>Monothalamids</taxon>
        <taxon>Reticulomyxidae</taxon>
        <taxon>Reticulomyxa</taxon>
    </lineage>
</organism>
<proteinExistence type="predicted"/>
<sequence>MYIYNIICIISKKKKKKKKRFTKEMEESACLDKLDENHDIYLSICRTERSPYRTFRFMLLRYFDSDKRKQQYRVLMASISNYDGVVSKDGFRDEKKVDINAGNSSPLVSPLGSPISSSPTLAFNKLKLGGPVNASRSTPGNTRQSREGDFDHFDIMLSSGFEVSPMKDDSTSTRVSLYWQLTGESVMSFFF</sequence>
<evidence type="ECO:0000313" key="1">
    <source>
        <dbReference type="EMBL" id="ETO27437.1"/>
    </source>
</evidence>
<comment type="caution">
    <text evidence="1">The sequence shown here is derived from an EMBL/GenBank/DDBJ whole genome shotgun (WGS) entry which is preliminary data.</text>
</comment>
<dbReference type="EMBL" id="ASPP01007255">
    <property type="protein sequence ID" value="ETO27437.1"/>
    <property type="molecule type" value="Genomic_DNA"/>
</dbReference>